<gene>
    <name evidence="11" type="primary">LOC115874478</name>
</gene>
<dbReference type="RefSeq" id="XP_030745487.1">
    <property type="nucleotide sequence ID" value="XM_030889627.1"/>
</dbReference>
<dbReference type="InterPro" id="IPR050479">
    <property type="entry name" value="CYP11_CYP27_families"/>
</dbReference>
<evidence type="ECO:0000256" key="7">
    <source>
        <dbReference type="ARBA" id="ARBA00023033"/>
    </source>
</evidence>
<organism evidence="10 11">
    <name type="scientific">Sitophilus oryzae</name>
    <name type="common">Rice weevil</name>
    <name type="synonym">Curculio oryzae</name>
    <dbReference type="NCBI Taxonomy" id="7048"/>
    <lineage>
        <taxon>Eukaryota</taxon>
        <taxon>Metazoa</taxon>
        <taxon>Ecdysozoa</taxon>
        <taxon>Arthropoda</taxon>
        <taxon>Hexapoda</taxon>
        <taxon>Insecta</taxon>
        <taxon>Pterygota</taxon>
        <taxon>Neoptera</taxon>
        <taxon>Endopterygota</taxon>
        <taxon>Coleoptera</taxon>
        <taxon>Polyphaga</taxon>
        <taxon>Cucujiformia</taxon>
        <taxon>Curculionidae</taxon>
        <taxon>Dryophthorinae</taxon>
        <taxon>Sitophilus</taxon>
    </lineage>
</organism>
<evidence type="ECO:0000256" key="5">
    <source>
        <dbReference type="ARBA" id="ARBA00023002"/>
    </source>
</evidence>
<evidence type="ECO:0000256" key="8">
    <source>
        <dbReference type="PIRSR" id="PIRSR602401-1"/>
    </source>
</evidence>
<dbReference type="InterPro" id="IPR017972">
    <property type="entry name" value="Cyt_P450_CS"/>
</dbReference>
<evidence type="ECO:0000313" key="10">
    <source>
        <dbReference type="Proteomes" id="UP000504635"/>
    </source>
</evidence>
<dbReference type="Gene3D" id="1.10.630.10">
    <property type="entry name" value="Cytochrome P450"/>
    <property type="match status" value="2"/>
</dbReference>
<evidence type="ECO:0000256" key="6">
    <source>
        <dbReference type="ARBA" id="ARBA00023004"/>
    </source>
</evidence>
<feature type="coiled-coil region" evidence="9">
    <location>
        <begin position="282"/>
        <end position="309"/>
    </location>
</feature>
<evidence type="ECO:0000256" key="2">
    <source>
        <dbReference type="ARBA" id="ARBA00010617"/>
    </source>
</evidence>
<dbReference type="KEGG" id="soy:115874478"/>
<evidence type="ECO:0000256" key="1">
    <source>
        <dbReference type="ARBA" id="ARBA00001971"/>
    </source>
</evidence>
<dbReference type="SUPFAM" id="SSF48264">
    <property type="entry name" value="Cytochrome P450"/>
    <property type="match status" value="2"/>
</dbReference>
<dbReference type="GO" id="GO:0020037">
    <property type="term" value="F:heme binding"/>
    <property type="evidence" value="ECO:0007669"/>
    <property type="project" value="InterPro"/>
</dbReference>
<dbReference type="InterPro" id="IPR036396">
    <property type="entry name" value="Cyt_P450_sf"/>
</dbReference>
<dbReference type="OrthoDB" id="3945418at2759"/>
<keyword evidence="5" id="KW-0560">Oxidoreductase</keyword>
<evidence type="ECO:0000256" key="4">
    <source>
        <dbReference type="ARBA" id="ARBA00022723"/>
    </source>
</evidence>
<keyword evidence="10" id="KW-1185">Reference proteome</keyword>
<dbReference type="GeneID" id="115874478"/>
<dbReference type="CDD" id="cd11054">
    <property type="entry name" value="CYP24A1-like"/>
    <property type="match status" value="2"/>
</dbReference>
<evidence type="ECO:0000256" key="9">
    <source>
        <dbReference type="SAM" id="Coils"/>
    </source>
</evidence>
<dbReference type="PANTHER" id="PTHR24279:SF120">
    <property type="entry name" value="CYTOCHROME P450"/>
    <property type="match status" value="1"/>
</dbReference>
<dbReference type="InterPro" id="IPR001128">
    <property type="entry name" value="Cyt_P450"/>
</dbReference>
<dbReference type="PANTHER" id="PTHR24279">
    <property type="entry name" value="CYTOCHROME P450"/>
    <property type="match status" value="1"/>
</dbReference>
<dbReference type="PROSITE" id="PS00086">
    <property type="entry name" value="CYTOCHROME_P450"/>
    <property type="match status" value="1"/>
</dbReference>
<proteinExistence type="inferred from homology"/>
<accession>A0A6J2X2Z7</accession>
<comment type="cofactor">
    <cofactor evidence="1 8">
        <name>heme</name>
        <dbReference type="ChEBI" id="CHEBI:30413"/>
    </cofactor>
</comment>
<reference evidence="11" key="1">
    <citation type="submission" date="2025-08" db="UniProtKB">
        <authorList>
            <consortium name="RefSeq"/>
        </authorList>
    </citation>
    <scope>IDENTIFICATION</scope>
    <source>
        <tissue evidence="11">Gonads</tissue>
    </source>
</reference>
<dbReference type="Pfam" id="PF00067">
    <property type="entry name" value="p450"/>
    <property type="match status" value="2"/>
</dbReference>
<dbReference type="FunFam" id="1.10.630.10:FF:000006">
    <property type="entry name" value="Cytochrome P450 302a1, mitochondrial"/>
    <property type="match status" value="2"/>
</dbReference>
<feature type="binding site" description="axial binding residue" evidence="8">
    <location>
        <position position="468"/>
    </location>
    <ligand>
        <name>heme</name>
        <dbReference type="ChEBI" id="CHEBI:30413"/>
    </ligand>
    <ligandPart>
        <name>Fe</name>
        <dbReference type="ChEBI" id="CHEBI:18248"/>
    </ligandPart>
</feature>
<keyword evidence="3 8" id="KW-0349">Heme</keyword>
<dbReference type="GO" id="GO:0004497">
    <property type="term" value="F:monooxygenase activity"/>
    <property type="evidence" value="ECO:0007669"/>
    <property type="project" value="UniProtKB-KW"/>
</dbReference>
<dbReference type="PRINTS" id="PR00463">
    <property type="entry name" value="EP450I"/>
</dbReference>
<evidence type="ECO:0000313" key="11">
    <source>
        <dbReference type="RefSeq" id="XP_030745487.1"/>
    </source>
</evidence>
<sequence>MSSVRILKKSLKFSPKLSRQRSDISVVCPINAEESFGHAKPYAEVPGPRPIPILGNTWRLLPVIGQYDVSDVAKLSELFYKEYGKIVKLSGLVGRPDLLFVYDADEIEKIYRNEGPTPFRPSMPCLVKYKSEVRKDFFGVEGGVVGVHGEPWKSFRTKVQKPILQLQTVRKYVEPIENVTNDFLSRMMVIKDANDEMPSDFDNEIHKWALECIGRVSLDVRLGCLESSLSTDSEALKIIDAAKYALRNIAILELRFPFWRYFPTSLWTRYVKNMDYFVEICMKHIDAAMERLKDKIVKDERDLSLVERILANEPDPKTAYILALDLILVGIDTISMAVCSILYQLATRPEQQEKLYEELKQVFPDKNEPLTTEKLNQLAFLKAFVKEVFRMYSTVIGNGRTLQEDTIILGYKVPKGVQVVFPTLVTGSMGEYVSQPDQFMPERWMKSSGQEKIHPFASLPYGYGARMCLGRRFADLEIQVLLAKLIRSYKLEYLHDPLEYKVTFMYAPDGELKFKVTERPESPRSPCSRKPYNTLLGGAYNSFITLQFTSGNLLLINITLASHYEQIQIHKMNQNIYLVKLCKRVVCLIPQSELHSASHPKRAVSSVCEALDHVEEARPYESIPGPKPIPFLGNTWRFIPYIGDFQIEHIDRVATKLFNKYGKIVKMEGLLGRPDMLFLFDPRDVEMVYRREDLLPLRPSMPSLNYYKHVLRKDFFGDMAGVIAVHGENWQKFRSKVNQIMLQPRSAKMYTEAISCTAEQFVRRLATIQNEESEMPNDFLNEIHKWSLESLARIALDIRLGCLDPSPPVDTQNLIDAINTFFINVPILELKIPFWKIFNTKTFTQYIEALDCIREICLKYINLSMENLKHLEDDSKLSVMQKVLKKEQNAKLASILALDMFLVGVDTISNAVASILYQLAIHPDKQKLLHEEIEKVLPKVGSKISNSHLEQLNYLRACVKETMRMYPVVIGNGRQTTSNCTIAGYHVPKGVQVIFQHYVMSNQEEFFMKSNEFHPERWLKNNPLFKDTHPFVSLPFGFGKRMCLGKRFAELEIQILLVKIFSKYKVEYHHEPLSYHIHPMYTPNGPLKLKFLTK</sequence>
<keyword evidence="6 8" id="KW-0408">Iron</keyword>
<dbReference type="InParanoid" id="A0A6J2X2Z7"/>
<name>A0A6J2X2Z7_SITOR</name>
<dbReference type="PRINTS" id="PR00385">
    <property type="entry name" value="P450"/>
</dbReference>
<keyword evidence="7" id="KW-0503">Monooxygenase</keyword>
<dbReference type="Proteomes" id="UP000504635">
    <property type="component" value="Unplaced"/>
</dbReference>
<evidence type="ECO:0000256" key="3">
    <source>
        <dbReference type="ARBA" id="ARBA00022617"/>
    </source>
</evidence>
<keyword evidence="9" id="KW-0175">Coiled coil</keyword>
<dbReference type="GO" id="GO:0016705">
    <property type="term" value="F:oxidoreductase activity, acting on paired donors, with incorporation or reduction of molecular oxygen"/>
    <property type="evidence" value="ECO:0007669"/>
    <property type="project" value="InterPro"/>
</dbReference>
<dbReference type="InterPro" id="IPR002401">
    <property type="entry name" value="Cyt_P450_E_grp-I"/>
</dbReference>
<keyword evidence="4 8" id="KW-0479">Metal-binding</keyword>
<comment type="similarity">
    <text evidence="2">Belongs to the cytochrome P450 family.</text>
</comment>
<dbReference type="GO" id="GO:0005506">
    <property type="term" value="F:iron ion binding"/>
    <property type="evidence" value="ECO:0007669"/>
    <property type="project" value="InterPro"/>
</dbReference>
<protein>
    <submittedName>
        <fullName evidence="11">Uncharacterized protein LOC115874478</fullName>
    </submittedName>
</protein>
<dbReference type="AlphaFoldDB" id="A0A6J2X2Z7"/>